<dbReference type="Pfam" id="PF08544">
    <property type="entry name" value="GHMP_kinases_C"/>
    <property type="match status" value="1"/>
</dbReference>
<evidence type="ECO:0000256" key="4">
    <source>
        <dbReference type="ARBA" id="ARBA00023144"/>
    </source>
</evidence>
<dbReference type="EMBL" id="FO203431">
    <property type="protein sequence ID" value="CCH88158.1"/>
    <property type="molecule type" value="Genomic_DNA"/>
</dbReference>
<dbReference type="EC" id="2.7.1.6" evidence="6"/>
<dbReference type="PANTHER" id="PTHR10457:SF7">
    <property type="entry name" value="GALACTOKINASE-RELATED"/>
    <property type="match status" value="1"/>
</dbReference>
<keyword evidence="3" id="KW-0067">ATP-binding</keyword>
<dbReference type="KEGG" id="mmar:MODMU_2729"/>
<dbReference type="Gene3D" id="3.30.70.890">
    <property type="entry name" value="GHMP kinase, C-terminal domain"/>
    <property type="match status" value="1"/>
</dbReference>
<dbReference type="PRINTS" id="PR00959">
    <property type="entry name" value="MEVGALKINASE"/>
</dbReference>
<dbReference type="STRING" id="477641.MODMU_2729"/>
<proteinExistence type="predicted"/>
<dbReference type="AlphaFoldDB" id="I4EXP5"/>
<keyword evidence="4" id="KW-0119">Carbohydrate metabolism</keyword>
<evidence type="ECO:0000313" key="6">
    <source>
        <dbReference type="EMBL" id="CCH88158.1"/>
    </source>
</evidence>
<dbReference type="Proteomes" id="UP000006461">
    <property type="component" value="Chromosome"/>
</dbReference>
<dbReference type="GO" id="GO:0005829">
    <property type="term" value="C:cytosol"/>
    <property type="evidence" value="ECO:0007669"/>
    <property type="project" value="TreeGrafter"/>
</dbReference>
<dbReference type="InterPro" id="IPR006206">
    <property type="entry name" value="Mevalonate/galactokinase"/>
</dbReference>
<dbReference type="InterPro" id="IPR014721">
    <property type="entry name" value="Ribsml_uS5_D2-typ_fold_subgr"/>
</dbReference>
<reference evidence="6 7" key="1">
    <citation type="journal article" date="2012" name="J. Bacteriol.">
        <title>Genome Sequence of Radiation-Resistant Modestobacter marinus Strain BC501, a Representative Actinobacterium That Thrives on Calcareous Stone Surfaces.</title>
        <authorList>
            <person name="Normand P."/>
            <person name="Gury J."/>
            <person name="Pujic P."/>
            <person name="Chouaia B."/>
            <person name="Crotti E."/>
            <person name="Brusetti L."/>
            <person name="Daffonchio D."/>
            <person name="Vacherie B."/>
            <person name="Barbe V."/>
            <person name="Medigue C."/>
            <person name="Calteau A."/>
            <person name="Ghodhbane-Gtari F."/>
            <person name="Essoussi I."/>
            <person name="Nouioui I."/>
            <person name="Abbassi-Ghozzi I."/>
            <person name="Gtari M."/>
        </authorList>
    </citation>
    <scope>NUCLEOTIDE SEQUENCE [LARGE SCALE GENOMIC DNA]</scope>
    <source>
        <strain evidence="7">BC 501</strain>
    </source>
</reference>
<keyword evidence="7" id="KW-1185">Reference proteome</keyword>
<dbReference type="InterPro" id="IPR020568">
    <property type="entry name" value="Ribosomal_Su5_D2-typ_SF"/>
</dbReference>
<dbReference type="eggNOG" id="COG0153">
    <property type="taxonomic scope" value="Bacteria"/>
</dbReference>
<name>I4EXP5_MODI5</name>
<evidence type="ECO:0000313" key="7">
    <source>
        <dbReference type="Proteomes" id="UP000006461"/>
    </source>
</evidence>
<evidence type="ECO:0000259" key="5">
    <source>
        <dbReference type="Pfam" id="PF08544"/>
    </source>
</evidence>
<dbReference type="GO" id="GO:0005524">
    <property type="term" value="F:ATP binding"/>
    <property type="evidence" value="ECO:0007669"/>
    <property type="project" value="UniProtKB-KW"/>
</dbReference>
<dbReference type="PIRSF" id="PIRSF000530">
    <property type="entry name" value="Galactokinase"/>
    <property type="match status" value="1"/>
</dbReference>
<sequence>MTASPLLAPPLVDPAPAAPLTRADRGCGATVRTAGDALDRRAGRLAAEFAARFGAEPAVVTAVPAAVTLLGGDLGPVLGAAVDRYALAAVRTTGNGRVDLLTERDFPAGAGLGSRAAERCAVRRALLELGRPDALPWTAGELTARLGRPGTALVLGSTPGVVTHVALDLAAWDLSLLLLDTGARHLGADGALRARRRVLDRAAAALGTTPATATPEQLATLAGSTDQVVGRYARHLVTERARLDAAVRRLGAGDVAALGELMTASHHSLSQDLRTTTRQLDRTVEAACATGAVGARMAGAGLGGAVLVLVPTARVGAVVAAVGEAAAEAGFPAPRQHPA</sequence>
<keyword evidence="2" id="KW-0547">Nucleotide-binding</keyword>
<feature type="domain" description="GHMP kinase C-terminal" evidence="5">
    <location>
        <begin position="251"/>
        <end position="325"/>
    </location>
</feature>
<dbReference type="InterPro" id="IPR013750">
    <property type="entry name" value="GHMP_kinase_C_dom"/>
</dbReference>
<protein>
    <submittedName>
        <fullName evidence="6">Galactokinase</fullName>
        <ecNumber evidence="6">2.7.1.6</ecNumber>
    </submittedName>
</protein>
<gene>
    <name evidence="6" type="primary">galK</name>
    <name evidence="6" type="ordered locus">MODMU_2729</name>
</gene>
<keyword evidence="1 6" id="KW-0808">Transferase</keyword>
<organism evidence="6 7">
    <name type="scientific">Modestobacter italicus (strain DSM 44449 / CECT 9708 / BC 501)</name>
    <dbReference type="NCBI Taxonomy" id="2732864"/>
    <lineage>
        <taxon>Bacteria</taxon>
        <taxon>Bacillati</taxon>
        <taxon>Actinomycetota</taxon>
        <taxon>Actinomycetes</taxon>
        <taxon>Geodermatophilales</taxon>
        <taxon>Geodermatophilaceae</taxon>
        <taxon>Modestobacter</taxon>
    </lineage>
</organism>
<evidence type="ECO:0000256" key="1">
    <source>
        <dbReference type="ARBA" id="ARBA00022679"/>
    </source>
</evidence>
<dbReference type="InterPro" id="IPR036554">
    <property type="entry name" value="GHMP_kinase_C_sf"/>
</dbReference>
<dbReference type="OrthoDB" id="250531at2"/>
<dbReference type="GO" id="GO:0004335">
    <property type="term" value="F:galactokinase activity"/>
    <property type="evidence" value="ECO:0007669"/>
    <property type="project" value="UniProtKB-EC"/>
</dbReference>
<dbReference type="PANTHER" id="PTHR10457">
    <property type="entry name" value="MEVALONATE KINASE/GALACTOKINASE"/>
    <property type="match status" value="1"/>
</dbReference>
<keyword evidence="4" id="KW-0299">Galactose metabolism</keyword>
<evidence type="ECO:0000256" key="3">
    <source>
        <dbReference type="ARBA" id="ARBA00022840"/>
    </source>
</evidence>
<dbReference type="SUPFAM" id="SSF54211">
    <property type="entry name" value="Ribosomal protein S5 domain 2-like"/>
    <property type="match status" value="1"/>
</dbReference>
<dbReference type="GO" id="GO:0006012">
    <property type="term" value="P:galactose metabolic process"/>
    <property type="evidence" value="ECO:0007669"/>
    <property type="project" value="UniProtKB-KW"/>
</dbReference>
<dbReference type="Gene3D" id="3.30.230.10">
    <property type="match status" value="1"/>
</dbReference>
<accession>I4EXP5</accession>
<dbReference type="HOGENOM" id="CLU_818389_0_0_11"/>
<dbReference type="SUPFAM" id="SSF55060">
    <property type="entry name" value="GHMP Kinase, C-terminal domain"/>
    <property type="match status" value="1"/>
</dbReference>
<evidence type="ECO:0000256" key="2">
    <source>
        <dbReference type="ARBA" id="ARBA00022741"/>
    </source>
</evidence>